<dbReference type="PANTHER" id="PTHR48050">
    <property type="entry name" value="STEROL 3-BETA-GLUCOSYLTRANSFERASE"/>
    <property type="match status" value="1"/>
</dbReference>
<evidence type="ECO:0000256" key="2">
    <source>
        <dbReference type="ARBA" id="ARBA00022679"/>
    </source>
</evidence>
<proteinExistence type="inferred from homology"/>
<dbReference type="SUPFAM" id="SSF53756">
    <property type="entry name" value="UDP-Glycosyltransferase/glycogen phosphorylase"/>
    <property type="match status" value="1"/>
</dbReference>
<accession>A0ABN2T266</accession>
<dbReference type="PANTHER" id="PTHR48050:SF13">
    <property type="entry name" value="STEROL 3-BETA-GLUCOSYLTRANSFERASE UGT80A2"/>
    <property type="match status" value="1"/>
</dbReference>
<dbReference type="Pfam" id="PF00201">
    <property type="entry name" value="UDPGT"/>
    <property type="match status" value="1"/>
</dbReference>
<dbReference type="Proteomes" id="UP001501585">
    <property type="component" value="Unassembled WGS sequence"/>
</dbReference>
<dbReference type="NCBIfam" id="TIGR01426">
    <property type="entry name" value="MGT"/>
    <property type="match status" value="1"/>
</dbReference>
<protein>
    <submittedName>
        <fullName evidence="3">Glycosyltransferase</fullName>
    </submittedName>
</protein>
<evidence type="ECO:0000256" key="1">
    <source>
        <dbReference type="ARBA" id="ARBA00009995"/>
    </source>
</evidence>
<dbReference type="CDD" id="cd03784">
    <property type="entry name" value="GT1_Gtf-like"/>
    <property type="match status" value="1"/>
</dbReference>
<dbReference type="InterPro" id="IPR050426">
    <property type="entry name" value="Glycosyltransferase_28"/>
</dbReference>
<dbReference type="InterPro" id="IPR006326">
    <property type="entry name" value="UDPGT_MGT-like"/>
</dbReference>
<gene>
    <name evidence="3" type="ORF">GCM10009799_23950</name>
</gene>
<comment type="caution">
    <text evidence="3">The sequence shown here is derived from an EMBL/GenBank/DDBJ whole genome shotgun (WGS) entry which is preliminary data.</text>
</comment>
<comment type="similarity">
    <text evidence="1">Belongs to the UDP-glycosyltransferase family.</text>
</comment>
<name>A0ABN2T266_9ACTN</name>
<dbReference type="Gene3D" id="3.40.50.2000">
    <property type="entry name" value="Glycogen Phosphorylase B"/>
    <property type="match status" value="2"/>
</dbReference>
<reference evidence="3 4" key="1">
    <citation type="journal article" date="2019" name="Int. J. Syst. Evol. Microbiol.">
        <title>The Global Catalogue of Microorganisms (GCM) 10K type strain sequencing project: providing services to taxonomists for standard genome sequencing and annotation.</title>
        <authorList>
            <consortium name="The Broad Institute Genomics Platform"/>
            <consortium name="The Broad Institute Genome Sequencing Center for Infectious Disease"/>
            <person name="Wu L."/>
            <person name="Ma J."/>
        </authorList>
    </citation>
    <scope>NUCLEOTIDE SEQUENCE [LARGE SCALE GENOMIC DNA]</scope>
    <source>
        <strain evidence="3 4">JCM 15313</strain>
    </source>
</reference>
<keyword evidence="2" id="KW-0808">Transferase</keyword>
<evidence type="ECO:0000313" key="3">
    <source>
        <dbReference type="EMBL" id="GAA1996429.1"/>
    </source>
</evidence>
<dbReference type="InterPro" id="IPR002213">
    <property type="entry name" value="UDP_glucos_trans"/>
</dbReference>
<sequence length="394" mass="42986">MTRRAHIAMVSIPAISHVLPSLEVIRELVARGHRVTYANDPQLEEVVTGAGAEFVGYTTTLPIDEHTHDWPDDPIAAMDLFLDDAIAMLPQLRSAYENDRPDLFLIDISGTAARVLAEQWGLPVVQLSPTYVPWDGIEEEVGAPLRQLPGADAYVRKYRGWLTENGIAVPTDPDVYFLQPPTRTLALIPRAMQPHAHTVDTDLVTFVGPCVGDRSEQGTWSRPAGVENVLLISFGSAITNQPDFYRECLSAFGDLPGWHVVLQIGRDLDPDDLGDIPDNVEVHPWVPQVSILEQADAFITHAGMGGSSEGLYCGVPMIAVPQMTDGFSNADHLVEAGVARRVDNEEATAEKLRSTLLELTADPKVAECCAAARRELREEGGTQRAADTIEGMLT</sequence>
<dbReference type="EMBL" id="BAAAPC010000009">
    <property type="protein sequence ID" value="GAA1996429.1"/>
    <property type="molecule type" value="Genomic_DNA"/>
</dbReference>
<keyword evidence="4" id="KW-1185">Reference proteome</keyword>
<evidence type="ECO:0000313" key="4">
    <source>
        <dbReference type="Proteomes" id="UP001501585"/>
    </source>
</evidence>
<organism evidence="3 4">
    <name type="scientific">Nocardiopsis rhodophaea</name>
    <dbReference type="NCBI Taxonomy" id="280238"/>
    <lineage>
        <taxon>Bacteria</taxon>
        <taxon>Bacillati</taxon>
        <taxon>Actinomycetota</taxon>
        <taxon>Actinomycetes</taxon>
        <taxon>Streptosporangiales</taxon>
        <taxon>Nocardiopsidaceae</taxon>
        <taxon>Nocardiopsis</taxon>
    </lineage>
</organism>